<dbReference type="PANTHER" id="PTHR32060">
    <property type="entry name" value="TAIL-SPECIFIC PROTEASE"/>
    <property type="match status" value="1"/>
</dbReference>
<evidence type="ECO:0000256" key="5">
    <source>
        <dbReference type="RuleBase" id="RU004404"/>
    </source>
</evidence>
<evidence type="ECO:0000313" key="9">
    <source>
        <dbReference type="Proteomes" id="UP000253759"/>
    </source>
</evidence>
<evidence type="ECO:0000256" key="4">
    <source>
        <dbReference type="ARBA" id="ARBA00022825"/>
    </source>
</evidence>
<dbReference type="GO" id="GO:0004175">
    <property type="term" value="F:endopeptidase activity"/>
    <property type="evidence" value="ECO:0007669"/>
    <property type="project" value="TreeGrafter"/>
</dbReference>
<evidence type="ECO:0000313" key="8">
    <source>
        <dbReference type="EMBL" id="RDE09593.1"/>
    </source>
</evidence>
<dbReference type="NCBIfam" id="TIGR00225">
    <property type="entry name" value="prc"/>
    <property type="match status" value="1"/>
</dbReference>
<dbReference type="SMART" id="SM00228">
    <property type="entry name" value="PDZ"/>
    <property type="match status" value="1"/>
</dbReference>
<evidence type="ECO:0000259" key="7">
    <source>
        <dbReference type="PROSITE" id="PS50106"/>
    </source>
</evidence>
<dbReference type="EMBL" id="QQNH01000005">
    <property type="protein sequence ID" value="RDE09593.1"/>
    <property type="molecule type" value="Genomic_DNA"/>
</dbReference>
<dbReference type="SUPFAM" id="SSF52096">
    <property type="entry name" value="ClpP/crotonase"/>
    <property type="match status" value="1"/>
</dbReference>
<dbReference type="PROSITE" id="PS50106">
    <property type="entry name" value="PDZ"/>
    <property type="match status" value="1"/>
</dbReference>
<dbReference type="Gene3D" id="2.30.42.10">
    <property type="match status" value="1"/>
</dbReference>
<dbReference type="GO" id="GO:0008236">
    <property type="term" value="F:serine-type peptidase activity"/>
    <property type="evidence" value="ECO:0007669"/>
    <property type="project" value="UniProtKB-KW"/>
</dbReference>
<reference evidence="9" key="1">
    <citation type="submission" date="2018-07" db="EMBL/GenBank/DDBJ databases">
        <authorList>
            <person name="Liu B.-T."/>
            <person name="Du Z."/>
        </authorList>
    </citation>
    <scope>NUCLEOTIDE SEQUENCE [LARGE SCALE GENOMIC DNA]</scope>
    <source>
        <strain evidence="9">XYN52</strain>
    </source>
</reference>
<dbReference type="CDD" id="cd06782">
    <property type="entry name" value="cpPDZ_CPP-like"/>
    <property type="match status" value="1"/>
</dbReference>
<dbReference type="Proteomes" id="UP000253759">
    <property type="component" value="Unassembled WGS sequence"/>
</dbReference>
<feature type="domain" description="PDZ" evidence="7">
    <location>
        <begin position="103"/>
        <end position="171"/>
    </location>
</feature>
<evidence type="ECO:0000256" key="2">
    <source>
        <dbReference type="ARBA" id="ARBA00022670"/>
    </source>
</evidence>
<keyword evidence="9" id="KW-1185">Reference proteome</keyword>
<dbReference type="Pfam" id="PF17820">
    <property type="entry name" value="PDZ_6"/>
    <property type="match status" value="1"/>
</dbReference>
<sequence>MVGRPAPGTARKWNELMAMVWKRVLVAFLVAGAMASPQAAWSQAPQPDQDELYRQLELFGLVLDRIRDEYIEAPSETELIRAAIDGMLTSLDPHSAYLSPESFADVREDTSGTFGGLGIEVTMEEGLVKVVTPYDDSPASKAGILANDLVVEIDGQQVMGMTLDEAVEMMRGEIGTEVDIVVSREGASQLIEMTLVRDVISVSAVRWSTERDVPVIRLSRFSGQAYSGLEDALGEIFAEGAGAGPAGIILDLRNNPGGLVDQAQFVADAFLSQGAVVLTRGRIPSQNSRYDAGPDDLDALIADTPIIVLINGGTASAAEIVAGALQDHARATILGTRSFGKGSVQSIIPLGFDGAMRLTTARYYTPNNRSIQALGISPDIQVFQDVPEEFQGLDEIIGEAGLAGHISGEEEEATVGSSVYVPANREEDNQLQYAVDLILGVAEDEAFPPNPDAVIASTVPNAGDEDLETE</sequence>
<dbReference type="InterPro" id="IPR041489">
    <property type="entry name" value="PDZ_6"/>
</dbReference>
<dbReference type="InterPro" id="IPR001478">
    <property type="entry name" value="PDZ"/>
</dbReference>
<evidence type="ECO:0000256" key="6">
    <source>
        <dbReference type="SAM" id="MobiDB-lite"/>
    </source>
</evidence>
<dbReference type="SMART" id="SM00245">
    <property type="entry name" value="TSPc"/>
    <property type="match status" value="1"/>
</dbReference>
<dbReference type="Gene3D" id="3.90.226.10">
    <property type="entry name" value="2-enoyl-CoA Hydratase, Chain A, domain 1"/>
    <property type="match status" value="1"/>
</dbReference>
<dbReference type="InterPro" id="IPR029045">
    <property type="entry name" value="ClpP/crotonase-like_dom_sf"/>
</dbReference>
<keyword evidence="2 5" id="KW-0645">Protease</keyword>
<dbReference type="FunFam" id="2.30.42.10:FF:000063">
    <property type="entry name" value="Peptidase, S41 family"/>
    <property type="match status" value="1"/>
</dbReference>
<dbReference type="OrthoDB" id="9812068at2"/>
<protein>
    <submittedName>
        <fullName evidence="8">S41 family peptidase</fullName>
    </submittedName>
</protein>
<dbReference type="CDD" id="cd07560">
    <property type="entry name" value="Peptidase_S41_CPP"/>
    <property type="match status" value="1"/>
</dbReference>
<dbReference type="GO" id="GO:0006508">
    <property type="term" value="P:proteolysis"/>
    <property type="evidence" value="ECO:0007669"/>
    <property type="project" value="UniProtKB-KW"/>
</dbReference>
<proteinExistence type="inferred from homology"/>
<dbReference type="Gene3D" id="3.30.750.44">
    <property type="match status" value="1"/>
</dbReference>
<dbReference type="AlphaFoldDB" id="A0A369W5H5"/>
<comment type="similarity">
    <text evidence="1 5">Belongs to the peptidase S41A family.</text>
</comment>
<dbReference type="PANTHER" id="PTHR32060:SF30">
    <property type="entry name" value="CARBOXY-TERMINAL PROCESSING PROTEASE CTPA"/>
    <property type="match status" value="1"/>
</dbReference>
<accession>A0A369W5H5</accession>
<keyword evidence="3 5" id="KW-0378">Hydrolase</keyword>
<dbReference type="GO" id="GO:0030288">
    <property type="term" value="C:outer membrane-bounded periplasmic space"/>
    <property type="evidence" value="ECO:0007669"/>
    <property type="project" value="TreeGrafter"/>
</dbReference>
<dbReference type="InterPro" id="IPR004447">
    <property type="entry name" value="Peptidase_S41A"/>
</dbReference>
<dbReference type="Pfam" id="PF03572">
    <property type="entry name" value="Peptidase_S41"/>
    <property type="match status" value="1"/>
</dbReference>
<evidence type="ECO:0000256" key="1">
    <source>
        <dbReference type="ARBA" id="ARBA00009179"/>
    </source>
</evidence>
<dbReference type="SUPFAM" id="SSF50156">
    <property type="entry name" value="PDZ domain-like"/>
    <property type="match status" value="1"/>
</dbReference>
<gene>
    <name evidence="8" type="ORF">DVH29_05390</name>
</gene>
<organism evidence="8 9">
    <name type="scientific">Pelagibacterium lacus</name>
    <dbReference type="NCBI Taxonomy" id="2282655"/>
    <lineage>
        <taxon>Bacteria</taxon>
        <taxon>Pseudomonadati</taxon>
        <taxon>Pseudomonadota</taxon>
        <taxon>Alphaproteobacteria</taxon>
        <taxon>Hyphomicrobiales</taxon>
        <taxon>Devosiaceae</taxon>
        <taxon>Pelagibacterium</taxon>
    </lineage>
</organism>
<dbReference type="GO" id="GO:0007165">
    <property type="term" value="P:signal transduction"/>
    <property type="evidence" value="ECO:0007669"/>
    <property type="project" value="TreeGrafter"/>
</dbReference>
<evidence type="ECO:0000256" key="3">
    <source>
        <dbReference type="ARBA" id="ARBA00022801"/>
    </source>
</evidence>
<comment type="caution">
    <text evidence="8">The sequence shown here is derived from an EMBL/GenBank/DDBJ whole genome shotgun (WGS) entry which is preliminary data.</text>
</comment>
<name>A0A369W5H5_9HYPH</name>
<keyword evidence="4 5" id="KW-0720">Serine protease</keyword>
<dbReference type="InterPro" id="IPR005151">
    <property type="entry name" value="Tail-specific_protease"/>
</dbReference>
<feature type="region of interest" description="Disordered" evidence="6">
    <location>
        <begin position="449"/>
        <end position="470"/>
    </location>
</feature>
<dbReference type="InterPro" id="IPR036034">
    <property type="entry name" value="PDZ_sf"/>
</dbReference>